<dbReference type="EMBL" id="VLNR01000024">
    <property type="protein sequence ID" value="TSE08276.1"/>
    <property type="molecule type" value="Genomic_DNA"/>
</dbReference>
<dbReference type="AlphaFoldDB" id="A0A554VJZ2"/>
<dbReference type="OrthoDB" id="9813090at2"/>
<dbReference type="Proteomes" id="UP000318833">
    <property type="component" value="Unassembled WGS sequence"/>
</dbReference>
<accession>A0A554VJZ2</accession>
<dbReference type="SUPFAM" id="SSF52151">
    <property type="entry name" value="FabD/lysophospholipase-like"/>
    <property type="match status" value="1"/>
</dbReference>
<dbReference type="PANTHER" id="PTHR10728">
    <property type="entry name" value="CYTOSOLIC PHOSPHOLIPASE A2"/>
    <property type="match status" value="1"/>
</dbReference>
<keyword evidence="2" id="KW-1185">Reference proteome</keyword>
<dbReference type="RefSeq" id="WP_143916709.1">
    <property type="nucleotide sequence ID" value="NZ_CANMIK010000022.1"/>
</dbReference>
<gene>
    <name evidence="1" type="ORF">FOF46_12835</name>
</gene>
<dbReference type="GO" id="GO:0004623">
    <property type="term" value="F:phospholipase A2 activity"/>
    <property type="evidence" value="ECO:0007669"/>
    <property type="project" value="TreeGrafter"/>
</dbReference>
<organism evidence="1 2">
    <name type="scientific">Aquimarina algiphila</name>
    <dbReference type="NCBI Taxonomy" id="2047982"/>
    <lineage>
        <taxon>Bacteria</taxon>
        <taxon>Pseudomonadati</taxon>
        <taxon>Bacteroidota</taxon>
        <taxon>Flavobacteriia</taxon>
        <taxon>Flavobacteriales</taxon>
        <taxon>Flavobacteriaceae</taxon>
        <taxon>Aquimarina</taxon>
    </lineage>
</organism>
<dbReference type="Gene3D" id="3.40.1090.10">
    <property type="entry name" value="Cytosolic phospholipase A2 catalytic domain"/>
    <property type="match status" value="1"/>
</dbReference>
<dbReference type="PANTHER" id="PTHR10728:SF40">
    <property type="entry name" value="PATATIN FAMILY PROTEIN"/>
    <property type="match status" value="1"/>
</dbReference>
<reference evidence="1 2" key="1">
    <citation type="submission" date="2019-07" db="EMBL/GenBank/DDBJ databases">
        <title>The draft genome sequence of Aquimarina algiphila M91.</title>
        <authorList>
            <person name="Meng X."/>
        </authorList>
    </citation>
    <scope>NUCLEOTIDE SEQUENCE [LARGE SCALE GENOMIC DNA]</scope>
    <source>
        <strain evidence="1 2">M91</strain>
    </source>
</reference>
<dbReference type="GO" id="GO:0046475">
    <property type="term" value="P:glycerophospholipid catabolic process"/>
    <property type="evidence" value="ECO:0007669"/>
    <property type="project" value="TreeGrafter"/>
</dbReference>
<name>A0A554VJZ2_9FLAO</name>
<evidence type="ECO:0000313" key="1">
    <source>
        <dbReference type="EMBL" id="TSE08276.1"/>
    </source>
</evidence>
<comment type="caution">
    <text evidence="1">The sequence shown here is derived from an EMBL/GenBank/DDBJ whole genome shotgun (WGS) entry which is preliminary data.</text>
</comment>
<dbReference type="GO" id="GO:0005829">
    <property type="term" value="C:cytosol"/>
    <property type="evidence" value="ECO:0007669"/>
    <property type="project" value="TreeGrafter"/>
</dbReference>
<evidence type="ECO:0000313" key="2">
    <source>
        <dbReference type="Proteomes" id="UP000318833"/>
    </source>
</evidence>
<proteinExistence type="predicted"/>
<dbReference type="InterPro" id="IPR016035">
    <property type="entry name" value="Acyl_Trfase/lysoPLipase"/>
</dbReference>
<protein>
    <submittedName>
        <fullName evidence="1">Uncharacterized protein</fullName>
    </submittedName>
</protein>
<sequence length="718" mass="81725">MGFLQNIGGALIEGAKNVYDVGLEVTGKIGTYLDNSIRFFGNLIGPKTKVAIYKTSSRFNFPELDESEIINRPNVGLAFSGGGTRSASLSLGYLQAIHKMKLQSKIRYTGSISGGSWAIVPYTYLPKGFNDTHFLGAYTAPEQMTARRLDTINSRSEMFAHCIANSRLNHRLLSQYSKVFDGADVDETFSNIVGDVFLKKFRLNNNRHTTWKDRDITKLTRRNNHLNQHDFYTVEKSRPYMCVNGAMNQDYTKITNEGILPVVKDNHFTWEHVDFTPKYSGIHRRKRGSFNFNIGGGYLENIGWDTYRNPIDGRPNDQWVETNIENDHRRLSLKDIMGVSGSAPGYLSHLVNHYSSNILSALQIFPKFKTWPVSPFDPALTVDRAYGDGGYTDNYGIIPLLKRRVRSIVVFINTDEPLKNDTRFPFGIKADSFLLQLFGHDVSRITNGENDLTLPSNFLGRHGIGKVFNQRSYKATIEGLHKTHLLSNRTHGGNDIPDEINNENINGFDLRGVAYKNKDFYGLIPGITYHEQEYEVLNNAFYGIRGGFKTKILWVYNDSSKVYENALKSEVRRKLAPNFPFIKTFLQNAHTPNFNKKPWDEKIETLEEFFERIFKELSKTVNSIEAIDLTNSQVNSLSNIAAWRLLRLQKVLKNVFDSATNVSLKEMGSVVKPQEMSLRVMQQNIKQQARQKRIRALSSSVSKMSYAGEITKRLAVKF</sequence>